<gene>
    <name evidence="1" type="ORF">CGERO_09895</name>
</gene>
<dbReference type="Pfam" id="PF21790">
    <property type="entry name" value="OGG"/>
    <property type="match status" value="1"/>
</dbReference>
<name>A0A3G6J2Y1_9CORY</name>
<evidence type="ECO:0000313" key="2">
    <source>
        <dbReference type="Proteomes" id="UP000271587"/>
    </source>
</evidence>
<dbReference type="KEGG" id="cgk:CGERO_09895"/>
<dbReference type="InterPro" id="IPR048868">
    <property type="entry name" value="OGG-like_put"/>
</dbReference>
<protein>
    <submittedName>
        <fullName evidence="1">Uncharacterized protein</fullName>
    </submittedName>
</protein>
<dbReference type="RefSeq" id="WP_123935486.1">
    <property type="nucleotide sequence ID" value="NZ_CP033897.1"/>
</dbReference>
<dbReference type="OrthoDB" id="4077754at2"/>
<sequence length="80" mass="9283">MRPLILDKRVAQAIGWRKTADWSTGEYSAYLDLVEALHRQWRPDLPTDVIEYTLGPRPCGCAATKHVSGALFLRRHRRMY</sequence>
<evidence type="ECO:0000313" key="1">
    <source>
        <dbReference type="EMBL" id="AZA12266.1"/>
    </source>
</evidence>
<proteinExistence type="predicted"/>
<keyword evidence="2" id="KW-1185">Reference proteome</keyword>
<reference evidence="1 2" key="1">
    <citation type="submission" date="2018-11" db="EMBL/GenBank/DDBJ databases">
        <authorList>
            <person name="Kleinhagauer T."/>
            <person name="Glaeser S.P."/>
            <person name="Spergser J."/>
            <person name="Ruckert C."/>
            <person name="Kaempfer P."/>
            <person name="Busse H.-J."/>
        </authorList>
    </citation>
    <scope>NUCLEOTIDE SEQUENCE [LARGE SCALE GENOMIC DNA]</scope>
    <source>
        <strain evidence="1 2">W8</strain>
    </source>
</reference>
<dbReference type="Proteomes" id="UP000271587">
    <property type="component" value="Chromosome"/>
</dbReference>
<accession>A0A3G6J2Y1</accession>
<dbReference type="AlphaFoldDB" id="A0A3G6J2Y1"/>
<organism evidence="1 2">
    <name type="scientific">Corynebacterium gerontici</name>
    <dbReference type="NCBI Taxonomy" id="2079234"/>
    <lineage>
        <taxon>Bacteria</taxon>
        <taxon>Bacillati</taxon>
        <taxon>Actinomycetota</taxon>
        <taxon>Actinomycetes</taxon>
        <taxon>Mycobacteriales</taxon>
        <taxon>Corynebacteriaceae</taxon>
        <taxon>Corynebacterium</taxon>
    </lineage>
</organism>
<dbReference type="EMBL" id="CP033897">
    <property type="protein sequence ID" value="AZA12266.1"/>
    <property type="molecule type" value="Genomic_DNA"/>
</dbReference>